<name>A0A2G8SCP4_9APHY</name>
<dbReference type="Gene3D" id="2.60.120.620">
    <property type="entry name" value="q2cbj1_9rhob like domain"/>
    <property type="match status" value="1"/>
</dbReference>
<feature type="region of interest" description="Disordered" evidence="1">
    <location>
        <begin position="1"/>
        <end position="90"/>
    </location>
</feature>
<reference evidence="3 4" key="1">
    <citation type="journal article" date="2015" name="Sci. Rep.">
        <title>Chromosome-level genome map provides insights into diverse defense mechanisms in the medicinal fungus Ganoderma sinense.</title>
        <authorList>
            <person name="Zhu Y."/>
            <person name="Xu J."/>
            <person name="Sun C."/>
            <person name="Zhou S."/>
            <person name="Xu H."/>
            <person name="Nelson D.R."/>
            <person name="Qian J."/>
            <person name="Song J."/>
            <person name="Luo H."/>
            <person name="Xiang L."/>
            <person name="Li Y."/>
            <person name="Xu Z."/>
            <person name="Ji A."/>
            <person name="Wang L."/>
            <person name="Lu S."/>
            <person name="Hayward A."/>
            <person name="Sun W."/>
            <person name="Li X."/>
            <person name="Schwartz D.C."/>
            <person name="Wang Y."/>
            <person name="Chen S."/>
        </authorList>
    </citation>
    <scope>NUCLEOTIDE SEQUENCE [LARGE SCALE GENOMIC DNA]</scope>
    <source>
        <strain evidence="3 4">ZZ0214-1</strain>
    </source>
</reference>
<keyword evidence="4" id="KW-1185">Reference proteome</keyword>
<dbReference type="InterPro" id="IPR005123">
    <property type="entry name" value="Oxoglu/Fe-dep_dioxygenase_dom"/>
</dbReference>
<feature type="region of interest" description="Disordered" evidence="1">
    <location>
        <begin position="1214"/>
        <end position="1233"/>
    </location>
</feature>
<dbReference type="PANTHER" id="PTHR33099">
    <property type="entry name" value="FE2OG DIOXYGENASE DOMAIN-CONTAINING PROTEIN"/>
    <property type="match status" value="1"/>
</dbReference>
<dbReference type="Proteomes" id="UP000230002">
    <property type="component" value="Unassembled WGS sequence"/>
</dbReference>
<dbReference type="PROSITE" id="PS51471">
    <property type="entry name" value="FE2OG_OXY"/>
    <property type="match status" value="1"/>
</dbReference>
<comment type="caution">
    <text evidence="3">The sequence shown here is derived from an EMBL/GenBank/DDBJ whole genome shotgun (WGS) entry which is preliminary data.</text>
</comment>
<dbReference type="PANTHER" id="PTHR33099:SF7">
    <property type="entry name" value="MYND-TYPE DOMAIN-CONTAINING PROTEIN"/>
    <property type="match status" value="1"/>
</dbReference>
<evidence type="ECO:0000313" key="4">
    <source>
        <dbReference type="Proteomes" id="UP000230002"/>
    </source>
</evidence>
<protein>
    <recommendedName>
        <fullName evidence="2">Fe2OG dioxygenase domain-containing protein</fullName>
    </recommendedName>
</protein>
<dbReference type="Pfam" id="PF13640">
    <property type="entry name" value="2OG-FeII_Oxy_3"/>
    <property type="match status" value="1"/>
</dbReference>
<dbReference type="EMBL" id="AYKW01000012">
    <property type="protein sequence ID" value="PIL31358.1"/>
    <property type="molecule type" value="Genomic_DNA"/>
</dbReference>
<evidence type="ECO:0000256" key="1">
    <source>
        <dbReference type="SAM" id="MobiDB-lite"/>
    </source>
</evidence>
<dbReference type="OrthoDB" id="3269573at2759"/>
<sequence length="1245" mass="136590">MSAPGAVALATPTHAAGLPDNSAPSDVNPQTPTLHNASESDGTGVVKENPDHGKVVSEGNGENPNERGDVVDQEEQYDDEEDEDEDEEEEEINIREELGDILEGGLEFTGAISYNKTYPTAPNPVLDIEGLGTVGLPLGLRDAAAIKACAEQAPFGMADQTVIDKTVRDTWEIDGRKVNFENAAWHPFLQGILRDVCQALGVNFDASKPRCELYKLLLYETGSHFLPHVDTEKVDGMFATIVVVLPSKFTGGAVHVSHGGFSETYEHSARSQTETTVLAWYTDVEHAVKPITSGYRLALSFNVIHTTNSLRPVVSKASDAAVRLRRILKSWAEDNYDAPDKIIYLLDHKYSQANMSGSALKGSDAHLVAMLDSVGRPLGFHLGLANLTCTQRGSAVDSGCGYRGYGRRRGGWGSWYDDEDEDEDEDEFVEMEEVEQTDVDIEHLVDMDGKLIRETINFDVETDVIPQEVAEEITASHHDDQSYEGYMGNYAGSLERFYRRTVLVIWPPFAHFDIIHGGRGLEYACEKVRASTGPRPTQEELELVNLILSRYRGRTTEIVSSVCRAAFQWRDVALWARAVQTCSLSVAALKDDHIYEVVATFGFALLHPSLEFAVRMENSNVHAIQFLDNFENWVERQRSEELTASAIPPGPLITLVLKHRDVEFLEKSVLPLAKSYQNPLTLKCWASDLHNTEAIPAEARARMVREILSAAMAIVDFWKVQKPLAPPTYALVYHRPTEVPEELKRAKEYAQTCLDVNCEDLFAFAVPKLLAFEGLQENMIQLRVKEVILPLIAYVSAAAHSRPVAGLSELSEKALALHLKATLADSRNISQADIAGMIQASAMTCGQPDFFLTGIIPKLEALNLQDTQLRAIMEEVHAKRALLDPSDTKVQPVLLRLLKKWVSIVNLTSTTYGTSYYGQQSPKPAIPVLEFCLTLRLPEVCTIVTKRLLHPARLDAEYIKNQLAPLLPDLSALLGRQKQPLSSPTFVPLFSTIMLYYTEKVLGPRPADTLSKHVQALNRWTCSCELCPSVRRFLTSEATERREWQRIGAPKRRHVEQFLNLHARSLATYTLIRTTPQGLTVTKAKELVAPARWVEHQKKGLDMLKSISADPAVVKTVLGDDHAKISALLLGRPFVNAPVPAGPSVAATADANPVHAAAAQLLAGPSHAGAAVASTSAMAAASAANANKRPYSAAAPGVAQLYPANSVPGGIPASASATVGPSNVAARPAKRRKTTYDEKDIIDLT</sequence>
<dbReference type="InterPro" id="IPR044862">
    <property type="entry name" value="Pro_4_hyd_alph_FE2OG_OXY"/>
</dbReference>
<gene>
    <name evidence="3" type="ORF">GSI_06057</name>
</gene>
<proteinExistence type="predicted"/>
<feature type="compositionally biased region" description="Acidic residues" evidence="1">
    <location>
        <begin position="71"/>
        <end position="90"/>
    </location>
</feature>
<dbReference type="AlphaFoldDB" id="A0A2G8SCP4"/>
<feature type="compositionally biased region" description="Polar residues" evidence="1">
    <location>
        <begin position="22"/>
        <end position="41"/>
    </location>
</feature>
<organism evidence="3 4">
    <name type="scientific">Ganoderma sinense ZZ0214-1</name>
    <dbReference type="NCBI Taxonomy" id="1077348"/>
    <lineage>
        <taxon>Eukaryota</taxon>
        <taxon>Fungi</taxon>
        <taxon>Dikarya</taxon>
        <taxon>Basidiomycota</taxon>
        <taxon>Agaricomycotina</taxon>
        <taxon>Agaricomycetes</taxon>
        <taxon>Polyporales</taxon>
        <taxon>Polyporaceae</taxon>
        <taxon>Ganoderma</taxon>
    </lineage>
</organism>
<feature type="domain" description="Fe2OG dioxygenase" evidence="2">
    <location>
        <begin position="205"/>
        <end position="305"/>
    </location>
</feature>
<accession>A0A2G8SCP4</accession>
<evidence type="ECO:0000313" key="3">
    <source>
        <dbReference type="EMBL" id="PIL31358.1"/>
    </source>
</evidence>
<evidence type="ECO:0000259" key="2">
    <source>
        <dbReference type="PROSITE" id="PS51471"/>
    </source>
</evidence>